<reference evidence="2" key="1">
    <citation type="submission" date="2022-03" db="EMBL/GenBank/DDBJ databases">
        <title>Identification of a novel bacterium isolated from mangrove sediments.</title>
        <authorList>
            <person name="Pan X."/>
        </authorList>
    </citation>
    <scope>NUCLEOTIDE SEQUENCE</scope>
    <source>
        <strain evidence="2">B2637</strain>
    </source>
</reference>
<dbReference type="RefSeq" id="WP_243799965.1">
    <property type="nucleotide sequence ID" value="NZ_JALHAT010000016.1"/>
</dbReference>
<feature type="chain" id="PRO_5045445644" evidence="1">
    <location>
        <begin position="26"/>
        <end position="145"/>
    </location>
</feature>
<dbReference type="EMBL" id="JALHAT010000016">
    <property type="protein sequence ID" value="MCJ1961148.1"/>
    <property type="molecule type" value="Genomic_DNA"/>
</dbReference>
<organism evidence="2 3">
    <name type="scientific">Novosphingobium mangrovi</name>
    <name type="common">ex Hu et al. 2023</name>
    <dbReference type="NCBI Taxonomy" id="2930094"/>
    <lineage>
        <taxon>Bacteria</taxon>
        <taxon>Pseudomonadati</taxon>
        <taxon>Pseudomonadota</taxon>
        <taxon>Alphaproteobacteria</taxon>
        <taxon>Sphingomonadales</taxon>
        <taxon>Sphingomonadaceae</taxon>
        <taxon>Novosphingobium</taxon>
    </lineage>
</organism>
<feature type="signal peptide" evidence="1">
    <location>
        <begin position="1"/>
        <end position="25"/>
    </location>
</feature>
<protein>
    <submittedName>
        <fullName evidence="2">Uncharacterized protein</fullName>
    </submittedName>
</protein>
<name>A0ABT0AD77_9SPHN</name>
<dbReference type="Proteomes" id="UP001162802">
    <property type="component" value="Unassembled WGS sequence"/>
</dbReference>
<gene>
    <name evidence="2" type="ORF">MTR65_10680</name>
</gene>
<keyword evidence="3" id="KW-1185">Reference proteome</keyword>
<evidence type="ECO:0000313" key="3">
    <source>
        <dbReference type="Proteomes" id="UP001162802"/>
    </source>
</evidence>
<accession>A0ABT0AD77</accession>
<proteinExistence type="predicted"/>
<evidence type="ECO:0000256" key="1">
    <source>
        <dbReference type="SAM" id="SignalP"/>
    </source>
</evidence>
<sequence length="145" mass="15470">MKPAVKTASLALALAALTLPANLAAAPLPPGQWQRLFARDVERTLGRAVLVDTASIRIAGNTRTYIEANVLQSRRGAYPKGTTLYYRRAVNCAGGRHRIVSWSIVAPDGRTIGSGTNSSPQSGALQWDTAQGKVLGYVCRGILPR</sequence>
<evidence type="ECO:0000313" key="2">
    <source>
        <dbReference type="EMBL" id="MCJ1961148.1"/>
    </source>
</evidence>
<comment type="caution">
    <text evidence="2">The sequence shown here is derived from an EMBL/GenBank/DDBJ whole genome shotgun (WGS) entry which is preliminary data.</text>
</comment>
<keyword evidence="1" id="KW-0732">Signal</keyword>